<proteinExistence type="predicted"/>
<feature type="compositionally biased region" description="Low complexity" evidence="1">
    <location>
        <begin position="27"/>
        <end position="44"/>
    </location>
</feature>
<accession>A0A836CLJ9</accession>
<evidence type="ECO:0000256" key="1">
    <source>
        <dbReference type="SAM" id="MobiDB-lite"/>
    </source>
</evidence>
<feature type="region of interest" description="Disordered" evidence="1">
    <location>
        <begin position="27"/>
        <end position="48"/>
    </location>
</feature>
<comment type="caution">
    <text evidence="3">The sequence shown here is derived from an EMBL/GenBank/DDBJ whole genome shotgun (WGS) entry which is preliminary data.</text>
</comment>
<evidence type="ECO:0000256" key="2">
    <source>
        <dbReference type="SAM" id="SignalP"/>
    </source>
</evidence>
<protein>
    <submittedName>
        <fullName evidence="3">Uncharacterized protein</fullName>
    </submittedName>
</protein>
<dbReference type="Proteomes" id="UP000664859">
    <property type="component" value="Unassembled WGS sequence"/>
</dbReference>
<reference evidence="3" key="1">
    <citation type="submission" date="2021-02" db="EMBL/GenBank/DDBJ databases">
        <title>First Annotated Genome of the Yellow-green Alga Tribonema minus.</title>
        <authorList>
            <person name="Mahan K.M."/>
        </authorList>
    </citation>
    <scope>NUCLEOTIDE SEQUENCE</scope>
    <source>
        <strain evidence="3">UTEX B ZZ1240</strain>
    </source>
</reference>
<sequence length="662" mass="70599">MKGAAACTALLATLLCGHAAPGDPVLPQMPLQQPAQPVQPVQPVQQPPQLPMQPPMVPVQPVPVAPKPPKPVPVVPVVPPPVIPMKNWLLPNGNIDFRRLPPWTRCVQNTIPPGVKPGACMQVMCMPKTVQPGDVFHIRVRFCMQRPRRWHLTFGLLDQKTKEFYGGAGAGIVDTKTQCGEVTFEHPFDAGETPAGGFDLMWKFFIIPNHGMNGFYVEDTFPNMIAEAGVDQQPNYLAPLDPAADCPAQDMLQWNLPPTGYQNGIEYTVIPKCFQPGVAWIIQVDTHLETDDAADLHCNLQIGSGADIYLGPADEFIAEYKVNALKANPKTNSWAAIPKGYWTTTPVLFTAAETALVEPGSPVYVSCFMTPVDAVFNKLVPGGWKILEREFYLAMQFCEDGAFNDLDGDGAEDVPTDYDLDGDGTVDGEMAQPNPNYVDLNGDGIAAEQDHNADLIPDVDLNKDGIVDDLDGNGVPEIIPPVIYGPEGDAVVPPGAIPGGGVALPPGVEVGEDGDIFIDADADGVDDRYDGVFVDDNGDGLDDAEEAAAAAEAAAQVPDVTVGPVDANNDGVDDADEYIDLNNNGIDDNLEEPDVTEAAVTEGPVSATYVDANNDGINDADELPDASVSVTGSESETGSETGFVDNNFNGINDADEGLRRLL</sequence>
<evidence type="ECO:0000313" key="3">
    <source>
        <dbReference type="EMBL" id="KAG5190827.1"/>
    </source>
</evidence>
<name>A0A836CLJ9_9STRA</name>
<dbReference type="EMBL" id="JAFCMP010000027">
    <property type="protein sequence ID" value="KAG5190827.1"/>
    <property type="molecule type" value="Genomic_DNA"/>
</dbReference>
<organism evidence="3 4">
    <name type="scientific">Tribonema minus</name>
    <dbReference type="NCBI Taxonomy" id="303371"/>
    <lineage>
        <taxon>Eukaryota</taxon>
        <taxon>Sar</taxon>
        <taxon>Stramenopiles</taxon>
        <taxon>Ochrophyta</taxon>
        <taxon>PX clade</taxon>
        <taxon>Xanthophyceae</taxon>
        <taxon>Tribonematales</taxon>
        <taxon>Tribonemataceae</taxon>
        <taxon>Tribonema</taxon>
    </lineage>
</organism>
<feature type="signal peptide" evidence="2">
    <location>
        <begin position="1"/>
        <end position="19"/>
    </location>
</feature>
<feature type="compositionally biased region" description="Low complexity" evidence="1">
    <location>
        <begin position="627"/>
        <end position="639"/>
    </location>
</feature>
<dbReference type="AlphaFoldDB" id="A0A836CLJ9"/>
<keyword evidence="2" id="KW-0732">Signal</keyword>
<feature type="region of interest" description="Disordered" evidence="1">
    <location>
        <begin position="616"/>
        <end position="639"/>
    </location>
</feature>
<evidence type="ECO:0000313" key="4">
    <source>
        <dbReference type="Proteomes" id="UP000664859"/>
    </source>
</evidence>
<gene>
    <name evidence="3" type="ORF">JKP88DRAFT_352523</name>
</gene>
<keyword evidence="4" id="KW-1185">Reference proteome</keyword>
<feature type="chain" id="PRO_5032503286" evidence="2">
    <location>
        <begin position="20"/>
        <end position="662"/>
    </location>
</feature>